<proteinExistence type="predicted"/>
<protein>
    <submittedName>
        <fullName evidence="1">Uncharacterized protein</fullName>
    </submittedName>
</protein>
<name>A0A383BUU1_9ZZZZ</name>
<feature type="non-terminal residue" evidence="1">
    <location>
        <position position="31"/>
    </location>
</feature>
<sequence length="31" mass="3470">PSRLRGVLRVCRPPGTRPVRANGPIFRARTL</sequence>
<evidence type="ECO:0000313" key="1">
    <source>
        <dbReference type="EMBL" id="SVE23659.1"/>
    </source>
</evidence>
<organism evidence="1">
    <name type="scientific">marine metagenome</name>
    <dbReference type="NCBI Taxonomy" id="408172"/>
    <lineage>
        <taxon>unclassified sequences</taxon>
        <taxon>metagenomes</taxon>
        <taxon>ecological metagenomes</taxon>
    </lineage>
</organism>
<feature type="non-terminal residue" evidence="1">
    <location>
        <position position="1"/>
    </location>
</feature>
<dbReference type="AlphaFoldDB" id="A0A383BUU1"/>
<reference evidence="1" key="1">
    <citation type="submission" date="2018-05" db="EMBL/GenBank/DDBJ databases">
        <authorList>
            <person name="Lanie J.A."/>
            <person name="Ng W.-L."/>
            <person name="Kazmierczak K.M."/>
            <person name="Andrzejewski T.M."/>
            <person name="Davidsen T.M."/>
            <person name="Wayne K.J."/>
            <person name="Tettelin H."/>
            <person name="Glass J.I."/>
            <person name="Rusch D."/>
            <person name="Podicherti R."/>
            <person name="Tsui H.-C.T."/>
            <person name="Winkler M.E."/>
        </authorList>
    </citation>
    <scope>NUCLEOTIDE SEQUENCE</scope>
</reference>
<dbReference type="EMBL" id="UINC01203416">
    <property type="protein sequence ID" value="SVE23659.1"/>
    <property type="molecule type" value="Genomic_DNA"/>
</dbReference>
<gene>
    <name evidence="1" type="ORF">METZ01_LOCUS476513</name>
</gene>
<accession>A0A383BUU1</accession>